<feature type="transmembrane region" description="Helical" evidence="2">
    <location>
        <begin position="181"/>
        <end position="198"/>
    </location>
</feature>
<accession>L8GP46</accession>
<dbReference type="GeneID" id="14915004"/>
<dbReference type="Proteomes" id="UP000011083">
    <property type="component" value="Unassembled WGS sequence"/>
</dbReference>
<feature type="region of interest" description="Disordered" evidence="1">
    <location>
        <begin position="109"/>
        <end position="133"/>
    </location>
</feature>
<dbReference type="PANTHER" id="PTHR15887">
    <property type="entry name" value="TRANSMEMBRANE PROTEIN 69"/>
    <property type="match status" value="1"/>
</dbReference>
<evidence type="ECO:0000313" key="3">
    <source>
        <dbReference type="EMBL" id="ELR14423.1"/>
    </source>
</evidence>
<gene>
    <name evidence="3" type="ORF">ACA1_381100</name>
</gene>
<feature type="transmembrane region" description="Helical" evidence="2">
    <location>
        <begin position="139"/>
        <end position="161"/>
    </location>
</feature>
<keyword evidence="2" id="KW-0472">Membrane</keyword>
<evidence type="ECO:0000256" key="2">
    <source>
        <dbReference type="SAM" id="Phobius"/>
    </source>
</evidence>
<evidence type="ECO:0008006" key="5">
    <source>
        <dbReference type="Google" id="ProtNLM"/>
    </source>
</evidence>
<feature type="transmembrane region" description="Helical" evidence="2">
    <location>
        <begin position="51"/>
        <end position="69"/>
    </location>
</feature>
<name>L8GP46_ACACF</name>
<dbReference type="RefSeq" id="XP_004336436.1">
    <property type="nucleotide sequence ID" value="XM_004336388.1"/>
</dbReference>
<protein>
    <recommendedName>
        <fullName evidence="5">DUF3429 domain-containing protein</fullName>
    </recommendedName>
</protein>
<keyword evidence="2" id="KW-1133">Transmembrane helix</keyword>
<evidence type="ECO:0000256" key="1">
    <source>
        <dbReference type="SAM" id="MobiDB-lite"/>
    </source>
</evidence>
<dbReference type="AlphaFoldDB" id="L8GP46"/>
<keyword evidence="4" id="KW-1185">Reference proteome</keyword>
<dbReference type="EMBL" id="KB008053">
    <property type="protein sequence ID" value="ELR14423.1"/>
    <property type="molecule type" value="Genomic_DNA"/>
</dbReference>
<feature type="transmembrane region" description="Helical" evidence="2">
    <location>
        <begin position="81"/>
        <end position="101"/>
    </location>
</feature>
<dbReference type="VEuPathDB" id="AmoebaDB:ACA1_381100"/>
<dbReference type="Pfam" id="PF11911">
    <property type="entry name" value="DUF3429"/>
    <property type="match status" value="1"/>
</dbReference>
<dbReference type="PANTHER" id="PTHR15887:SF1">
    <property type="entry name" value="TRANSMEMBRANE PROTEIN 69"/>
    <property type="match status" value="1"/>
</dbReference>
<reference evidence="3 4" key="1">
    <citation type="journal article" date="2013" name="Genome Biol.">
        <title>Genome of Acanthamoeba castellanii highlights extensive lateral gene transfer and early evolution of tyrosine kinase signaling.</title>
        <authorList>
            <person name="Clarke M."/>
            <person name="Lohan A.J."/>
            <person name="Liu B."/>
            <person name="Lagkouvardos I."/>
            <person name="Roy S."/>
            <person name="Zafar N."/>
            <person name="Bertelli C."/>
            <person name="Schilde C."/>
            <person name="Kianianmomeni A."/>
            <person name="Burglin T.R."/>
            <person name="Frech C."/>
            <person name="Turcotte B."/>
            <person name="Kopec K.O."/>
            <person name="Synnott J.M."/>
            <person name="Choo C."/>
            <person name="Paponov I."/>
            <person name="Finkler A."/>
            <person name="Soon Heng Tan C."/>
            <person name="Hutchins A.P."/>
            <person name="Weinmeier T."/>
            <person name="Rattei T."/>
            <person name="Chu J.S."/>
            <person name="Gimenez G."/>
            <person name="Irimia M."/>
            <person name="Rigden D.J."/>
            <person name="Fitzpatrick D.A."/>
            <person name="Lorenzo-Morales J."/>
            <person name="Bateman A."/>
            <person name="Chiu C.H."/>
            <person name="Tang P."/>
            <person name="Hegemann P."/>
            <person name="Fromm H."/>
            <person name="Raoult D."/>
            <person name="Greub G."/>
            <person name="Miranda-Saavedra D."/>
            <person name="Chen N."/>
            <person name="Nash P."/>
            <person name="Ginger M.L."/>
            <person name="Horn M."/>
            <person name="Schaap P."/>
            <person name="Caler L."/>
            <person name="Loftus B."/>
        </authorList>
    </citation>
    <scope>NUCLEOTIDE SEQUENCE [LARGE SCALE GENOMIC DNA]</scope>
    <source>
        <strain evidence="3 4">Neff</strain>
    </source>
</reference>
<evidence type="ECO:0000313" key="4">
    <source>
        <dbReference type="Proteomes" id="UP000011083"/>
    </source>
</evidence>
<dbReference type="STRING" id="1257118.L8GP46"/>
<dbReference type="KEGG" id="acan:ACA1_381100"/>
<keyword evidence="2" id="KW-0812">Transmembrane</keyword>
<proteinExistence type="predicted"/>
<dbReference type="InterPro" id="IPR021836">
    <property type="entry name" value="DUF3429"/>
</dbReference>
<dbReference type="OrthoDB" id="194289at2759"/>
<organism evidence="3 4">
    <name type="scientific">Acanthamoeba castellanii (strain ATCC 30010 / Neff)</name>
    <dbReference type="NCBI Taxonomy" id="1257118"/>
    <lineage>
        <taxon>Eukaryota</taxon>
        <taxon>Amoebozoa</taxon>
        <taxon>Discosea</taxon>
        <taxon>Longamoebia</taxon>
        <taxon>Centramoebida</taxon>
        <taxon>Acanthamoebidae</taxon>
        <taxon>Acanthamoeba</taxon>
    </lineage>
</organism>
<sequence length="202" mass="21898">MKRASILRPRFVFSNATSRNRLPAQALLYSTTAAPVNAREERLQDRSVPKAPLWLGVAAGGVDLTLLSLSVTPDQLVHLQAVYGVNILSFMGGVHWGLAMANYQRPPSAKASVVPTTPSETKEQDMPSSTGGNREEWRYGLSVVPSLVGFALMAGFASVYAGDLTAASHQMVPRWYLKLRTPLTLIVLLSLGVSYAHLPPQQ</sequence>